<organism evidence="2 3">
    <name type="scientific">Neoroseomonas terrae</name>
    <dbReference type="NCBI Taxonomy" id="424799"/>
    <lineage>
        <taxon>Bacteria</taxon>
        <taxon>Pseudomonadati</taxon>
        <taxon>Pseudomonadota</taxon>
        <taxon>Alphaproteobacteria</taxon>
        <taxon>Acetobacterales</taxon>
        <taxon>Acetobacteraceae</taxon>
        <taxon>Neoroseomonas</taxon>
    </lineage>
</organism>
<accession>A0ABS5EH80</accession>
<dbReference type="InterPro" id="IPR020269">
    <property type="entry name" value="Phage_Mu_Releasin"/>
</dbReference>
<keyword evidence="1" id="KW-1133">Transmembrane helix</keyword>
<reference evidence="3" key="1">
    <citation type="journal article" date="2021" name="Syst. Appl. Microbiol.">
        <title>Roseomonas hellenica sp. nov., isolated from roots of wild-growing Alkanna tinctoria.</title>
        <authorList>
            <person name="Rat A."/>
            <person name="Naranjo H.D."/>
            <person name="Lebbe L."/>
            <person name="Cnockaert M."/>
            <person name="Krigas N."/>
            <person name="Grigoriadou K."/>
            <person name="Maloupa E."/>
            <person name="Willems A."/>
        </authorList>
    </citation>
    <scope>NUCLEOTIDE SEQUENCE [LARGE SCALE GENOMIC DNA]</scope>
    <source>
        <strain evidence="3">LMG 31159</strain>
    </source>
</reference>
<keyword evidence="1" id="KW-0472">Membrane</keyword>
<evidence type="ECO:0000313" key="2">
    <source>
        <dbReference type="EMBL" id="MBR0650363.1"/>
    </source>
</evidence>
<dbReference type="EMBL" id="JAAEDI010000011">
    <property type="protein sequence ID" value="MBR0650363.1"/>
    <property type="molecule type" value="Genomic_DNA"/>
</dbReference>
<sequence length="121" mass="13686">MLDMDTLAKFWPLAFGAGGVVVAALLWRMRGEFATKADVMPLRDSLSAATQRIERMEGDMRHLPTRDDIHNLRVEVTAMRGDLREMRAEAKGMREIMTRTETAITRHEDIFAQAAAQRGRA</sequence>
<dbReference type="Pfam" id="PF10805">
    <property type="entry name" value="DUF2730"/>
    <property type="match status" value="1"/>
</dbReference>
<comment type="caution">
    <text evidence="2">The sequence shown here is derived from an EMBL/GenBank/DDBJ whole genome shotgun (WGS) entry which is preliminary data.</text>
</comment>
<proteinExistence type="predicted"/>
<dbReference type="Proteomes" id="UP000698752">
    <property type="component" value="Unassembled WGS sequence"/>
</dbReference>
<keyword evidence="1" id="KW-0812">Transmembrane</keyword>
<protein>
    <submittedName>
        <fullName evidence="2">DUF2730 family protein</fullName>
    </submittedName>
</protein>
<gene>
    <name evidence="2" type="ORF">GXW78_11870</name>
</gene>
<feature type="transmembrane region" description="Helical" evidence="1">
    <location>
        <begin position="6"/>
        <end position="27"/>
    </location>
</feature>
<keyword evidence="3" id="KW-1185">Reference proteome</keyword>
<evidence type="ECO:0000313" key="3">
    <source>
        <dbReference type="Proteomes" id="UP000698752"/>
    </source>
</evidence>
<name>A0ABS5EH80_9PROT</name>
<evidence type="ECO:0000256" key="1">
    <source>
        <dbReference type="SAM" id="Phobius"/>
    </source>
</evidence>